<keyword evidence="1" id="KW-0812">Transmembrane</keyword>
<keyword evidence="3" id="KW-1185">Reference proteome</keyword>
<evidence type="ECO:0000256" key="1">
    <source>
        <dbReference type="SAM" id="Phobius"/>
    </source>
</evidence>
<evidence type="ECO:0000313" key="3">
    <source>
        <dbReference type="Proteomes" id="UP000054630"/>
    </source>
</evidence>
<name>A0A0V0RNI1_9BILA</name>
<dbReference type="OrthoDB" id="5916024at2759"/>
<comment type="caution">
    <text evidence="2">The sequence shown here is derived from an EMBL/GenBank/DDBJ whole genome shotgun (WGS) entry which is preliminary data.</text>
</comment>
<sequence>MASKTSDILKKSNKAEEDEMLKQWSVVFLVISIIRLLPVLVSHNVTILCIGICAVHPLAYSFIYDHLIRSFLLKKERKIDRLLKTIKQQWHLIIINFSVKMMRLIYTFFETCKPTSPNATPISDTWQEIASQLLTDKKGIDESQFN</sequence>
<dbReference type="AlphaFoldDB" id="A0A0V0RNI1"/>
<gene>
    <name evidence="2" type="ORF">T07_10357</name>
</gene>
<keyword evidence="1" id="KW-1133">Transmembrane helix</keyword>
<feature type="transmembrane region" description="Helical" evidence="1">
    <location>
        <begin position="45"/>
        <end position="68"/>
    </location>
</feature>
<dbReference type="EMBL" id="JYDL01000117">
    <property type="protein sequence ID" value="KRX16011.1"/>
    <property type="molecule type" value="Genomic_DNA"/>
</dbReference>
<feature type="transmembrane region" description="Helical" evidence="1">
    <location>
        <begin position="21"/>
        <end position="39"/>
    </location>
</feature>
<proteinExistence type="predicted"/>
<organism evidence="2 3">
    <name type="scientific">Trichinella nelsoni</name>
    <dbReference type="NCBI Taxonomy" id="6336"/>
    <lineage>
        <taxon>Eukaryota</taxon>
        <taxon>Metazoa</taxon>
        <taxon>Ecdysozoa</taxon>
        <taxon>Nematoda</taxon>
        <taxon>Enoplea</taxon>
        <taxon>Dorylaimia</taxon>
        <taxon>Trichinellida</taxon>
        <taxon>Trichinellidae</taxon>
        <taxon>Trichinella</taxon>
    </lineage>
</organism>
<evidence type="ECO:0000313" key="2">
    <source>
        <dbReference type="EMBL" id="KRX16011.1"/>
    </source>
</evidence>
<accession>A0A0V0RNI1</accession>
<keyword evidence="1" id="KW-0472">Membrane</keyword>
<reference evidence="2 3" key="1">
    <citation type="submission" date="2015-01" db="EMBL/GenBank/DDBJ databases">
        <title>Evolution of Trichinella species and genotypes.</title>
        <authorList>
            <person name="Korhonen P.K."/>
            <person name="Edoardo P."/>
            <person name="Giuseppe L.R."/>
            <person name="Gasser R.B."/>
        </authorList>
    </citation>
    <scope>NUCLEOTIDE SEQUENCE [LARGE SCALE GENOMIC DNA]</scope>
    <source>
        <strain evidence="2">ISS37</strain>
    </source>
</reference>
<protein>
    <submittedName>
        <fullName evidence="2">Uncharacterized protein</fullName>
    </submittedName>
</protein>
<dbReference type="Proteomes" id="UP000054630">
    <property type="component" value="Unassembled WGS sequence"/>
</dbReference>